<feature type="compositionally biased region" description="Polar residues" evidence="1">
    <location>
        <begin position="57"/>
        <end position="67"/>
    </location>
</feature>
<dbReference type="EMBL" id="MN740570">
    <property type="protein sequence ID" value="QHU34422.1"/>
    <property type="molecule type" value="Genomic_DNA"/>
</dbReference>
<feature type="region of interest" description="Disordered" evidence="1">
    <location>
        <begin position="1"/>
        <end position="67"/>
    </location>
</feature>
<protein>
    <submittedName>
        <fullName evidence="2">Uncharacterized protein</fullName>
    </submittedName>
</protein>
<reference evidence="2" key="1">
    <citation type="journal article" date="2020" name="Nature">
        <title>Giant virus diversity and host interactions through global metagenomics.</title>
        <authorList>
            <person name="Schulz F."/>
            <person name="Roux S."/>
            <person name="Paez-Espino D."/>
            <person name="Jungbluth S."/>
            <person name="Walsh D.A."/>
            <person name="Denef V.J."/>
            <person name="McMahon K.D."/>
            <person name="Konstantinidis K.T."/>
            <person name="Eloe-Fadrosh E.A."/>
            <person name="Kyrpides N.C."/>
            <person name="Woyke T."/>
        </authorList>
    </citation>
    <scope>NUCLEOTIDE SEQUENCE</scope>
    <source>
        <strain evidence="2">GVMAG-S-1016713-123</strain>
    </source>
</reference>
<accession>A0A6C0LYT8</accession>
<dbReference type="AlphaFoldDB" id="A0A6C0LYT8"/>
<evidence type="ECO:0000313" key="2">
    <source>
        <dbReference type="EMBL" id="QHU34422.1"/>
    </source>
</evidence>
<proteinExistence type="predicted"/>
<name>A0A6C0LYT8_9ZZZZ</name>
<organism evidence="2">
    <name type="scientific">viral metagenome</name>
    <dbReference type="NCBI Taxonomy" id="1070528"/>
    <lineage>
        <taxon>unclassified sequences</taxon>
        <taxon>metagenomes</taxon>
        <taxon>organismal metagenomes</taxon>
    </lineage>
</organism>
<sequence length="255" mass="30235">MSNNEGKWERCTGKFEKRKRNNDQSNSQKPPEPERRTQPVMNQRSNFLKEEPERRTQAQAQTQPVMNQRINFSTEEQNARPYSRHKPASRIKKIDLNDETDFPVVPMNNLPVNIIDTENSYSSACKEITNETNTEVTGERLKNGWISFRSDKHTKQITYSKDGLNYVPMSMYLAEQEEQEQTNRNHALNQLIDQREKESYEYYELTGELDDYAIAKIERYEYEEYAKQFDNNEDDEVNDYINEDNFSDYDSDRSS</sequence>
<feature type="region of interest" description="Disordered" evidence="1">
    <location>
        <begin position="228"/>
        <end position="255"/>
    </location>
</feature>
<feature type="compositionally biased region" description="Basic and acidic residues" evidence="1">
    <location>
        <begin position="47"/>
        <end position="56"/>
    </location>
</feature>
<feature type="compositionally biased region" description="Acidic residues" evidence="1">
    <location>
        <begin position="231"/>
        <end position="249"/>
    </location>
</feature>
<feature type="compositionally biased region" description="Basic and acidic residues" evidence="1">
    <location>
        <begin position="1"/>
        <end position="15"/>
    </location>
</feature>
<evidence type="ECO:0000256" key="1">
    <source>
        <dbReference type="SAM" id="MobiDB-lite"/>
    </source>
</evidence>